<dbReference type="PROSITE" id="PS00028">
    <property type="entry name" value="ZINC_FINGER_C2H2_1"/>
    <property type="match status" value="1"/>
</dbReference>
<evidence type="ECO:0000313" key="11">
    <source>
        <dbReference type="Proteomes" id="UP001359485"/>
    </source>
</evidence>
<dbReference type="Pfam" id="PF00400">
    <property type="entry name" value="WD40"/>
    <property type="match status" value="1"/>
</dbReference>
<feature type="domain" description="C2H2-type" evidence="9">
    <location>
        <begin position="648"/>
        <end position="675"/>
    </location>
</feature>
<gene>
    <name evidence="10" type="ORF">RUM44_009128</name>
</gene>
<dbReference type="InterPro" id="IPR015943">
    <property type="entry name" value="WD40/YVTN_repeat-like_dom_sf"/>
</dbReference>
<dbReference type="SUPFAM" id="SSF50978">
    <property type="entry name" value="WD40 repeat-like"/>
    <property type="match status" value="1"/>
</dbReference>
<dbReference type="PROSITE" id="PS50294">
    <property type="entry name" value="WD_REPEATS_REGION"/>
    <property type="match status" value="1"/>
</dbReference>
<dbReference type="InterPro" id="IPR036322">
    <property type="entry name" value="WD40_repeat_dom_sf"/>
</dbReference>
<evidence type="ECO:0000259" key="9">
    <source>
        <dbReference type="PROSITE" id="PS50157"/>
    </source>
</evidence>
<evidence type="ECO:0000256" key="6">
    <source>
        <dbReference type="PROSITE-ProRule" id="PRU00042"/>
    </source>
</evidence>
<evidence type="ECO:0000313" key="10">
    <source>
        <dbReference type="EMBL" id="KAK6626652.1"/>
    </source>
</evidence>
<comment type="caution">
    <text evidence="10">The sequence shown here is derived from an EMBL/GenBank/DDBJ whole genome shotgun (WGS) entry which is preliminary data.</text>
</comment>
<feature type="compositionally biased region" description="Polar residues" evidence="8">
    <location>
        <begin position="348"/>
        <end position="364"/>
    </location>
</feature>
<organism evidence="10 11">
    <name type="scientific">Polyplax serrata</name>
    <name type="common">Common mouse louse</name>
    <dbReference type="NCBI Taxonomy" id="468196"/>
    <lineage>
        <taxon>Eukaryota</taxon>
        <taxon>Metazoa</taxon>
        <taxon>Ecdysozoa</taxon>
        <taxon>Arthropoda</taxon>
        <taxon>Hexapoda</taxon>
        <taxon>Insecta</taxon>
        <taxon>Pterygota</taxon>
        <taxon>Neoptera</taxon>
        <taxon>Paraneoptera</taxon>
        <taxon>Psocodea</taxon>
        <taxon>Troctomorpha</taxon>
        <taxon>Phthiraptera</taxon>
        <taxon>Anoplura</taxon>
        <taxon>Polyplacidae</taxon>
        <taxon>Polyplax</taxon>
    </lineage>
</organism>
<keyword evidence="6" id="KW-0479">Metal-binding</keyword>
<keyword evidence="4" id="KW-0804">Transcription</keyword>
<dbReference type="PROSITE" id="PS00678">
    <property type="entry name" value="WD_REPEATS_1"/>
    <property type="match status" value="1"/>
</dbReference>
<keyword evidence="6" id="KW-0863">Zinc-finger</keyword>
<keyword evidence="11" id="KW-1185">Reference proteome</keyword>
<dbReference type="Proteomes" id="UP001359485">
    <property type="component" value="Unassembled WGS sequence"/>
</dbReference>
<sequence>MSSTRRKTNDCIFSPNRNKVTAENENISVSTKSRKLHKSYIKNWTDDLKLTGVAHCIIASCNFIALNLKSIEEHHRHCNGCPCFDTYLCNTCKNYLGNEVEFNDHSSTCTGDNRLQSVNNLQKNDQRKQISLPIDSDKGCEINVKKQSENNKFLTSGKEDKNLHINKIRRLKDELKEDCIIQPGPNLSDGEYRRRRSYTRQHKNTWISTLEKLKYVKCIYQNCYFIAMSLEDMIYHFGYCNGDGSFAKFECSYCHGRVTSEQILKKHIDRSHSSMGNINCAEPQSGVNLNGLNQNKGVPNQSTHIDDTCNIGTHKLTPRLKRSSSEMEVNQSDKYNSRKRKIIHDTSEAGSTDYSMPVESNGSCSKIPPTNVDESFGEIKIPKKRGRKPKESRTATEPDVMEVPKKDPVPSLERTNALIECAKCDFKGTDGAFKDHNLRKHVGLSWAQGDTPVDMSDEKEVIRLVKMAFKLTKKATCEICRNVKRSFMGFVTHIQSCGKSEEEKEALKVQCPHCSAKCLKYSMPVHIKLSHSSSSAAEDDKFWKIKDSERGDSPVLTGKRKSALKAATKFQDFLSEVEEPETSYVLYQKNVDSKLPKVPYRLHNLWYKLKRENKEIECNHSGCNYVTSVVKEARRHYYNCGMLPEKVYMCETCEFYTTHETEIKTHVAIHKPKIPRKRKVPEFDVSSGGENYEDGDTEVDDGSDSDDDDDNDEEEFNSDEEEESKTKGRTNKRRKKPNEKTKTETDYELVLKRNFCTRENIDNNKRFPYFCSSLKMTLQDEWSEKEDLSEWKEFDTSHSEWAHLNLEPESDLLPPLHESISISIEGDVKGSERKWRRMRRFEGDVLEGTSTMFTGGNVRSLSWCRISFRRMVEKRLQQYLALVTAMDLRIHRNIHSKTETSKRSLIQIWNCGILEANEPQQIPKFCLGICEKSEIWDLSWFREDTSTLGEDGKLARLGLLATASEDGAVRVWSICDPQCLENKNGLPIYETTPVAKLITDEDLTDNCLKVAVGSNGLLAGGYGNGIVALWNLKNIKSPFNEKEGKCFVIRSHLTIQAHRTAITALTFCPNNSRYISSAAMDRLVKMWDLESTAHPVDVQYKDLCLNSIWCRNWPLLFYNFDDFQSNKNRGVGKFVRDIFYERPLACLTSDSMCLSLSFSDWFNALCGSNTVGDVQVRYFRNLISDQKRDKTNNPMSRCYLERLNDKHEKDKDQRTTPFTYEEYSSDYGLVFSTSNSDDKTKVKGKGKSEIRPDDYPIRAVNVVLFNPNFTSFTHVAAGYSNGLVRIPRLREVQSNENLKTFLNRAISKSF</sequence>
<dbReference type="SMART" id="SM00320">
    <property type="entry name" value="WD40"/>
    <property type="match status" value="3"/>
</dbReference>
<feature type="repeat" description="WD" evidence="7">
    <location>
        <begin position="1055"/>
        <end position="1091"/>
    </location>
</feature>
<accession>A0ABR1ART2</accession>
<dbReference type="InterPro" id="IPR013087">
    <property type="entry name" value="Znf_C2H2_type"/>
</dbReference>
<keyword evidence="2 7" id="KW-0853">WD repeat</keyword>
<feature type="region of interest" description="Disordered" evidence="8">
    <location>
        <begin position="679"/>
        <end position="744"/>
    </location>
</feature>
<comment type="subcellular location">
    <subcellularLocation>
        <location evidence="1">Nucleus</location>
    </subcellularLocation>
</comment>
<evidence type="ECO:0000256" key="3">
    <source>
        <dbReference type="ARBA" id="ARBA00022737"/>
    </source>
</evidence>
<evidence type="ECO:0000256" key="2">
    <source>
        <dbReference type="ARBA" id="ARBA00022574"/>
    </source>
</evidence>
<feature type="repeat" description="WD" evidence="7">
    <location>
        <begin position="959"/>
        <end position="982"/>
    </location>
</feature>
<dbReference type="InterPro" id="IPR052416">
    <property type="entry name" value="GTF3C_component"/>
</dbReference>
<dbReference type="InterPro" id="IPR001680">
    <property type="entry name" value="WD40_rpt"/>
</dbReference>
<dbReference type="PROSITE" id="PS50157">
    <property type="entry name" value="ZINC_FINGER_C2H2_2"/>
    <property type="match status" value="1"/>
</dbReference>
<protein>
    <recommendedName>
        <fullName evidence="9">C2H2-type domain-containing protein</fullName>
    </recommendedName>
</protein>
<dbReference type="PROSITE" id="PS50082">
    <property type="entry name" value="WD_REPEATS_2"/>
    <property type="match status" value="2"/>
</dbReference>
<evidence type="ECO:0000256" key="1">
    <source>
        <dbReference type="ARBA" id="ARBA00004123"/>
    </source>
</evidence>
<dbReference type="Gene3D" id="2.130.10.10">
    <property type="entry name" value="YVTN repeat-like/Quinoprotein amine dehydrogenase"/>
    <property type="match status" value="1"/>
</dbReference>
<dbReference type="SMART" id="SM00355">
    <property type="entry name" value="ZnF_C2H2"/>
    <property type="match status" value="6"/>
</dbReference>
<proteinExistence type="predicted"/>
<keyword evidence="3" id="KW-0677">Repeat</keyword>
<dbReference type="EMBL" id="JAWJWF010000045">
    <property type="protein sequence ID" value="KAK6626652.1"/>
    <property type="molecule type" value="Genomic_DNA"/>
</dbReference>
<evidence type="ECO:0000256" key="8">
    <source>
        <dbReference type="SAM" id="MobiDB-lite"/>
    </source>
</evidence>
<reference evidence="10 11" key="1">
    <citation type="submission" date="2023-09" db="EMBL/GenBank/DDBJ databases">
        <title>Genomes of two closely related lineages of the louse Polyplax serrata with different host specificities.</title>
        <authorList>
            <person name="Martinu J."/>
            <person name="Tarabai H."/>
            <person name="Stefka J."/>
            <person name="Hypsa V."/>
        </authorList>
    </citation>
    <scope>NUCLEOTIDE SEQUENCE [LARGE SCALE GENOMIC DNA]</scope>
    <source>
        <strain evidence="10">98ZLc_SE</strain>
    </source>
</reference>
<dbReference type="PANTHER" id="PTHR15052">
    <property type="entry name" value="RNA POLYMERASE III TRANSCRIPTION INITIATION FACTOR COMPLEX SUBUNIT"/>
    <property type="match status" value="1"/>
</dbReference>
<name>A0ABR1ART2_POLSC</name>
<evidence type="ECO:0000256" key="4">
    <source>
        <dbReference type="ARBA" id="ARBA00023163"/>
    </source>
</evidence>
<dbReference type="Gene3D" id="3.30.160.60">
    <property type="entry name" value="Classic Zinc Finger"/>
    <property type="match status" value="1"/>
</dbReference>
<feature type="region of interest" description="Disordered" evidence="8">
    <location>
        <begin position="302"/>
        <end position="408"/>
    </location>
</feature>
<feature type="compositionally biased region" description="Acidic residues" evidence="8">
    <location>
        <begin position="691"/>
        <end position="723"/>
    </location>
</feature>
<dbReference type="PANTHER" id="PTHR15052:SF2">
    <property type="entry name" value="GENERAL TRANSCRIPTION FACTOR 3C POLYPEPTIDE 2"/>
    <property type="match status" value="1"/>
</dbReference>
<evidence type="ECO:0000256" key="5">
    <source>
        <dbReference type="ARBA" id="ARBA00023242"/>
    </source>
</evidence>
<keyword evidence="5" id="KW-0539">Nucleus</keyword>
<dbReference type="InterPro" id="IPR019775">
    <property type="entry name" value="WD40_repeat_CS"/>
</dbReference>
<feature type="compositionally biased region" description="Basic residues" evidence="8">
    <location>
        <begin position="727"/>
        <end position="737"/>
    </location>
</feature>
<feature type="compositionally biased region" description="Basic and acidic residues" evidence="8">
    <location>
        <begin position="389"/>
        <end position="408"/>
    </location>
</feature>
<keyword evidence="6" id="KW-0862">Zinc</keyword>
<evidence type="ECO:0000256" key="7">
    <source>
        <dbReference type="PROSITE-ProRule" id="PRU00221"/>
    </source>
</evidence>